<feature type="region of interest" description="Disordered" evidence="1">
    <location>
        <begin position="22"/>
        <end position="101"/>
    </location>
</feature>
<dbReference type="EMBL" id="LVYI01000002">
    <property type="protein sequence ID" value="OAP63950.1"/>
    <property type="molecule type" value="Genomic_DNA"/>
</dbReference>
<evidence type="ECO:0000256" key="1">
    <source>
        <dbReference type="SAM" id="MobiDB-lite"/>
    </source>
</evidence>
<protein>
    <submittedName>
        <fullName evidence="2">Uncharacterized protein</fullName>
    </submittedName>
</protein>
<feature type="compositionally biased region" description="Polar residues" evidence="1">
    <location>
        <begin position="30"/>
        <end position="40"/>
    </location>
</feature>
<comment type="caution">
    <text evidence="2">The sequence shown here is derived from an EMBL/GenBank/DDBJ whole genome shotgun (WGS) entry which is preliminary data.</text>
</comment>
<feature type="compositionally biased region" description="Basic residues" evidence="1">
    <location>
        <begin position="50"/>
        <end position="60"/>
    </location>
</feature>
<dbReference type="Proteomes" id="UP000078343">
    <property type="component" value="Unassembled WGS sequence"/>
</dbReference>
<evidence type="ECO:0000313" key="2">
    <source>
        <dbReference type="EMBL" id="OAP63950.1"/>
    </source>
</evidence>
<reference evidence="2 3" key="1">
    <citation type="submission" date="2016-04" db="EMBL/GenBank/DDBJ databases">
        <title>Draft genome of Fonsecaea erecta CBS 125763.</title>
        <authorList>
            <person name="Weiss V.A."/>
            <person name="Vicente V.A."/>
            <person name="Raittz R.T."/>
            <person name="Moreno L.F."/>
            <person name="De Souza E.M."/>
            <person name="Pedrosa F.O."/>
            <person name="Steffens M.B."/>
            <person name="Faoro H."/>
            <person name="Tadra-Sfeir M.Z."/>
            <person name="Najafzadeh M.J."/>
            <person name="Felipe M.S."/>
            <person name="Teixeira M."/>
            <person name="Sun J."/>
            <person name="Xi L."/>
            <person name="Gomes R."/>
            <person name="De Azevedo C.M."/>
            <person name="Salgado C.G."/>
            <person name="Da Silva M.B."/>
            <person name="Nascimento M.F."/>
            <person name="Queiroz-Telles F."/>
            <person name="Attili D.S."/>
            <person name="Gorbushina A."/>
        </authorList>
    </citation>
    <scope>NUCLEOTIDE SEQUENCE [LARGE SCALE GENOMIC DNA]</scope>
    <source>
        <strain evidence="2 3">CBS 125763</strain>
    </source>
</reference>
<dbReference type="RefSeq" id="XP_018697317.1">
    <property type="nucleotide sequence ID" value="XM_018834693.1"/>
</dbReference>
<name>A0A178ZVX3_9EURO</name>
<feature type="compositionally biased region" description="Basic and acidic residues" evidence="1">
    <location>
        <begin position="88"/>
        <end position="101"/>
    </location>
</feature>
<dbReference type="OrthoDB" id="4141829at2759"/>
<proteinExistence type="predicted"/>
<evidence type="ECO:0000313" key="3">
    <source>
        <dbReference type="Proteomes" id="UP000078343"/>
    </source>
</evidence>
<keyword evidence="3" id="KW-1185">Reference proteome</keyword>
<sequence length="154" mass="17284">MCFGNSKTIDDPTQPAVRSTNLWSHKVHDPTQQPIYTTESNDAEMTRMHSAGRKERKGGHKDRPEFVDMTDESNMQGPRMKERRASHKDRPEYVDVTDREVKPKARTLSDLEADAARLVQRDSGEAVPRRKKPSWNTFAYGAGVGAVFAANPSG</sequence>
<gene>
    <name evidence="2" type="ORF">AYL99_03177</name>
</gene>
<dbReference type="GeneID" id="30007347"/>
<dbReference type="AlphaFoldDB" id="A0A178ZVX3"/>
<organism evidence="2 3">
    <name type="scientific">Fonsecaea erecta</name>
    <dbReference type="NCBI Taxonomy" id="1367422"/>
    <lineage>
        <taxon>Eukaryota</taxon>
        <taxon>Fungi</taxon>
        <taxon>Dikarya</taxon>
        <taxon>Ascomycota</taxon>
        <taxon>Pezizomycotina</taxon>
        <taxon>Eurotiomycetes</taxon>
        <taxon>Chaetothyriomycetidae</taxon>
        <taxon>Chaetothyriales</taxon>
        <taxon>Herpotrichiellaceae</taxon>
        <taxon>Fonsecaea</taxon>
    </lineage>
</organism>
<accession>A0A178ZVX3</accession>